<organism evidence="1 2">
    <name type="scientific">Jiella mangrovi</name>
    <dbReference type="NCBI Taxonomy" id="2821407"/>
    <lineage>
        <taxon>Bacteria</taxon>
        <taxon>Pseudomonadati</taxon>
        <taxon>Pseudomonadota</taxon>
        <taxon>Alphaproteobacteria</taxon>
        <taxon>Hyphomicrobiales</taxon>
        <taxon>Aurantimonadaceae</taxon>
        <taxon>Jiella</taxon>
    </lineage>
</organism>
<evidence type="ECO:0000313" key="1">
    <source>
        <dbReference type="EMBL" id="MBP0615731.1"/>
    </source>
</evidence>
<proteinExistence type="predicted"/>
<reference evidence="1 2" key="1">
    <citation type="submission" date="2021-04" db="EMBL/GenBank/DDBJ databases">
        <title>Whole genome sequence of Jiella sp. KSK16Y-1.</title>
        <authorList>
            <person name="Tuo L."/>
        </authorList>
    </citation>
    <scope>NUCLEOTIDE SEQUENCE [LARGE SCALE GENOMIC DNA]</scope>
    <source>
        <strain evidence="1 2">KSK16Y-1</strain>
    </source>
</reference>
<protein>
    <recommendedName>
        <fullName evidence="3">Glutamyl-tRNA reductase</fullName>
    </recommendedName>
</protein>
<dbReference type="RefSeq" id="WP_209594131.1">
    <property type="nucleotide sequence ID" value="NZ_JAGJCF010000004.1"/>
</dbReference>
<accession>A0ABS4BG50</accession>
<comment type="caution">
    <text evidence="1">The sequence shown here is derived from an EMBL/GenBank/DDBJ whole genome shotgun (WGS) entry which is preliminary data.</text>
</comment>
<gene>
    <name evidence="1" type="ORF">J6595_09080</name>
</gene>
<sequence length="125" mass="13769">MTSYLIDLLLVVALVVTALRCGRMHTELRELRQTDLAQALIDTEASLNRAAGALVAARHEGVDAVRALERQLADAHEVSERLAELVGRADANIVRIAPAAESQEHETYRDFFAAAQDRLHASLKR</sequence>
<dbReference type="EMBL" id="JAGJCF010000004">
    <property type="protein sequence ID" value="MBP0615731.1"/>
    <property type="molecule type" value="Genomic_DNA"/>
</dbReference>
<keyword evidence="2" id="KW-1185">Reference proteome</keyword>
<name>A0ABS4BG50_9HYPH</name>
<dbReference type="Proteomes" id="UP000678276">
    <property type="component" value="Unassembled WGS sequence"/>
</dbReference>
<evidence type="ECO:0000313" key="2">
    <source>
        <dbReference type="Proteomes" id="UP000678276"/>
    </source>
</evidence>
<evidence type="ECO:0008006" key="3">
    <source>
        <dbReference type="Google" id="ProtNLM"/>
    </source>
</evidence>